<keyword evidence="7" id="KW-1185">Reference proteome</keyword>
<evidence type="ECO:0000256" key="1">
    <source>
        <dbReference type="ARBA" id="ARBA00004496"/>
    </source>
</evidence>
<gene>
    <name evidence="6" type="primary">ENDOV</name>
    <name evidence="6" type="ORF">SPIL2461_LOCUS6956</name>
</gene>
<proteinExistence type="predicted"/>
<evidence type="ECO:0000256" key="3">
    <source>
        <dbReference type="ARBA" id="ARBA00022722"/>
    </source>
</evidence>
<dbReference type="GO" id="GO:0003727">
    <property type="term" value="F:single-stranded RNA binding"/>
    <property type="evidence" value="ECO:0007669"/>
    <property type="project" value="TreeGrafter"/>
</dbReference>
<dbReference type="AlphaFoldDB" id="A0A812NP34"/>
<keyword evidence="3" id="KW-0540">Nuclease</keyword>
<dbReference type="PANTHER" id="PTHR28511">
    <property type="entry name" value="ENDONUCLEASE V"/>
    <property type="match status" value="1"/>
</dbReference>
<keyword evidence="5" id="KW-0378">Hydrolase</keyword>
<dbReference type="Proteomes" id="UP000649617">
    <property type="component" value="Unassembled WGS sequence"/>
</dbReference>
<sequence>MVSREQKATWAAEQMTLAKMRIEDDCLDWSCGKNGGFPGLSRVGGVDVSFFADGTYAIAAVVVLSFPSLNVLYERSAAFRLSVPYVPGFLAMREVPALSKMFQDVPAHVMPQVVLVDGNGAFHPRGCGAATHLGISIDLPTIGVAKDVQQVGDVNSSTARRLAKTLHQSGDWGPLCTVAALLRTKGSRCLVVSPGHRVCLRTAVTLTSQLCQKALPEPIRQADLRSRQAVRSWYAGVEFDYLVAPRLSHLEHMLQITAKNSQSDDSPVVNVQSRRGRQVAKWVIKEKSKTEVPCEESCSLRHSELETSESTWTSLLFGWICVCFTR</sequence>
<organism evidence="6 7">
    <name type="scientific">Symbiodinium pilosum</name>
    <name type="common">Dinoflagellate</name>
    <dbReference type="NCBI Taxonomy" id="2952"/>
    <lineage>
        <taxon>Eukaryota</taxon>
        <taxon>Sar</taxon>
        <taxon>Alveolata</taxon>
        <taxon>Dinophyceae</taxon>
        <taxon>Suessiales</taxon>
        <taxon>Symbiodiniaceae</taxon>
        <taxon>Symbiodinium</taxon>
    </lineage>
</organism>
<dbReference type="InterPro" id="IPR007581">
    <property type="entry name" value="Endonuclease-V"/>
</dbReference>
<evidence type="ECO:0000256" key="2">
    <source>
        <dbReference type="ARBA" id="ARBA00022490"/>
    </source>
</evidence>
<dbReference type="GO" id="GO:0016891">
    <property type="term" value="F:RNA endonuclease activity producing 5'-phosphomonoesters, hydrolytic mechanism"/>
    <property type="evidence" value="ECO:0007669"/>
    <property type="project" value="TreeGrafter"/>
</dbReference>
<comment type="subcellular location">
    <subcellularLocation>
        <location evidence="1">Cytoplasm</location>
    </subcellularLocation>
</comment>
<evidence type="ECO:0000313" key="6">
    <source>
        <dbReference type="EMBL" id="CAE7307303.1"/>
    </source>
</evidence>
<accession>A0A812NP34</accession>
<dbReference type="OrthoDB" id="20018at2759"/>
<evidence type="ECO:0000256" key="5">
    <source>
        <dbReference type="ARBA" id="ARBA00022801"/>
    </source>
</evidence>
<dbReference type="GO" id="GO:0006281">
    <property type="term" value="P:DNA repair"/>
    <property type="evidence" value="ECO:0007669"/>
    <property type="project" value="InterPro"/>
</dbReference>
<dbReference type="GO" id="GO:0005730">
    <property type="term" value="C:nucleolus"/>
    <property type="evidence" value="ECO:0007669"/>
    <property type="project" value="TreeGrafter"/>
</dbReference>
<protein>
    <submittedName>
        <fullName evidence="6">ENDOV protein</fullName>
    </submittedName>
</protein>
<reference evidence="6" key="1">
    <citation type="submission" date="2021-02" db="EMBL/GenBank/DDBJ databases">
        <authorList>
            <person name="Dougan E. K."/>
            <person name="Rhodes N."/>
            <person name="Thang M."/>
            <person name="Chan C."/>
        </authorList>
    </citation>
    <scope>NUCLEOTIDE SEQUENCE</scope>
</reference>
<keyword evidence="4" id="KW-0255">Endonuclease</keyword>
<comment type="caution">
    <text evidence="6">The sequence shown here is derived from an EMBL/GenBank/DDBJ whole genome shotgun (WGS) entry which is preliminary data.</text>
</comment>
<name>A0A812NP34_SYMPI</name>
<keyword evidence="2" id="KW-0963">Cytoplasm</keyword>
<dbReference type="CDD" id="cd06559">
    <property type="entry name" value="Endonuclease_V"/>
    <property type="match status" value="1"/>
</dbReference>
<dbReference type="Pfam" id="PF04493">
    <property type="entry name" value="Endonuclease_5"/>
    <property type="match status" value="1"/>
</dbReference>
<dbReference type="GO" id="GO:0005737">
    <property type="term" value="C:cytoplasm"/>
    <property type="evidence" value="ECO:0007669"/>
    <property type="project" value="UniProtKB-SubCell"/>
</dbReference>
<dbReference type="Gene3D" id="3.30.2170.10">
    <property type="entry name" value="archaeoglobus fulgidus dsm 4304 superfamily"/>
    <property type="match status" value="1"/>
</dbReference>
<evidence type="ECO:0000256" key="4">
    <source>
        <dbReference type="ARBA" id="ARBA00022759"/>
    </source>
</evidence>
<evidence type="ECO:0000313" key="7">
    <source>
        <dbReference type="Proteomes" id="UP000649617"/>
    </source>
</evidence>
<dbReference type="PANTHER" id="PTHR28511:SF1">
    <property type="entry name" value="ENDONUCLEASE V"/>
    <property type="match status" value="1"/>
</dbReference>
<dbReference type="EMBL" id="CAJNIZ010010862">
    <property type="protein sequence ID" value="CAE7307303.1"/>
    <property type="molecule type" value="Genomic_DNA"/>
</dbReference>